<evidence type="ECO:0000313" key="2">
    <source>
        <dbReference type="Proteomes" id="UP000244803"/>
    </source>
</evidence>
<dbReference type="AlphaFoldDB" id="A0A976QUN0"/>
<name>A0A976QUN0_THEOR</name>
<accession>A0A976QUN0</accession>
<evidence type="ECO:0000313" key="1">
    <source>
        <dbReference type="EMBL" id="UKJ88099.2"/>
    </source>
</evidence>
<protein>
    <submittedName>
        <fullName evidence="1">Uncharacterized protein</fullName>
    </submittedName>
</protein>
<gene>
    <name evidence="1" type="ORF">MACJ_000542</name>
</gene>
<dbReference type="OrthoDB" id="360901at2759"/>
<dbReference type="EMBL" id="CP056065">
    <property type="protein sequence ID" value="UKJ88099.2"/>
    <property type="molecule type" value="Genomic_DNA"/>
</dbReference>
<reference evidence="1" key="1">
    <citation type="submission" date="2022-07" db="EMBL/GenBank/DDBJ databases">
        <title>Evaluation of T. orientalis genome assembly methods using nanopore sequencing and analysis of variation between genomes.</title>
        <authorList>
            <person name="Yam J."/>
            <person name="Micallef M.L."/>
            <person name="Liu M."/>
            <person name="Djordjevic S.P."/>
            <person name="Bogema D.R."/>
            <person name="Jenkins C."/>
        </authorList>
    </citation>
    <scope>NUCLEOTIDE SEQUENCE</scope>
    <source>
        <strain evidence="1">Fish Creek</strain>
    </source>
</reference>
<organism evidence="1 2">
    <name type="scientific">Theileria orientalis</name>
    <dbReference type="NCBI Taxonomy" id="68886"/>
    <lineage>
        <taxon>Eukaryota</taxon>
        <taxon>Sar</taxon>
        <taxon>Alveolata</taxon>
        <taxon>Apicomplexa</taxon>
        <taxon>Aconoidasida</taxon>
        <taxon>Piroplasmida</taxon>
        <taxon>Theileriidae</taxon>
        <taxon>Theileria</taxon>
    </lineage>
</organism>
<sequence>MEDDLFRDNSRTVLTCNDKNYLNSIISGDLNETVSYFNDSSEEETELYINTLLNRLTALDKDIWYSVEVIQSNACGSLNDLCDILKSLPDRDVEFKKLADPLKRVENLTVSIERKHDKTYKLRQLKNLKALLTSNLKVLSLIYNWDDNIKSVQALISSYLSHKDSFNLSNKDSFSSMRADARMKRYLILGSDGFGMDELDQLKQILSQLKSDYDTCLNNMVNTNIPQTLGIIMDKYYIILEDLTVDIVHFVLLSYNFYNVVKLDLGHPEDLEDHGPKVRVKEFNADPALQQIKLDKLSEDKVRKTLERYVMYYIFEDVNGNMNILNRHLKNKLEDMFMNQLRLLCTEEGFDLFARNKEELDLLNHLNDLNRILNSFLKYLFLVFTAFKSAFYFMAGLYLKYNQDLVDGFDSDEHSKLKRQRSLGKDGSEVSLEDQVEESFRKFAMNILSSCILNSNVFYLVSTLKDEELYRCLTVIFTAFEDIFIKFNQYLKYLNIDSHLEYMNFIPFDIMDKYINIVYSVSEASVLKYQQNYSELTECVNGFKQLLNQLNKLQMANEVNVELVAAGAAGSYTATANSDNYERGPRTVLNWLHIYCVLNSAKVEFDSICDQVAKYVTSYFSGINPKVQTNPINTTFEVKCRNFMLELVELQKGIVSTVESVLTSSNKFLLNKIDKNIHNCLKEKHDWKLSSKMLDSFREVTFGHKESAELVREFEMNSLLYSISQNVARFISRNASYLIQYYYQPILSDAVPSASGYGVAQSDSENVNMYVELIGEYYINLISSYYEHSETFAVLQRSLELFIDSEFESLANLKPKVPPSSYRSNVEYLVKIAKLLKINTADSLSMLI</sequence>
<proteinExistence type="predicted"/>
<dbReference type="Proteomes" id="UP000244803">
    <property type="component" value="Chromosome 1"/>
</dbReference>